<feature type="region of interest" description="Disordered" evidence="1">
    <location>
        <begin position="29"/>
        <end position="55"/>
    </location>
</feature>
<sequence length="83" mass="9332">MAVSGGSARCAWMKILTTTDHYTNRTCGARRGKETTRRETSQTSTHHRSTSDRLCPIATTPAERLSNCLQLHQPHQQRLPLVD</sequence>
<accession>A0A1E4SS38</accession>
<dbReference type="RefSeq" id="XP_020067455.1">
    <property type="nucleotide sequence ID" value="XM_020206294.1"/>
</dbReference>
<keyword evidence="3" id="KW-1185">Reference proteome</keyword>
<reference evidence="3" key="1">
    <citation type="submission" date="2016-05" db="EMBL/GenBank/DDBJ databases">
        <title>Comparative genomics of biotechnologically important yeasts.</title>
        <authorList>
            <consortium name="DOE Joint Genome Institute"/>
            <person name="Riley R."/>
            <person name="Haridas S."/>
            <person name="Wolfe K.H."/>
            <person name="Lopes M.R."/>
            <person name="Hittinger C.T."/>
            <person name="Goker M."/>
            <person name="Salamov A."/>
            <person name="Wisecaver J."/>
            <person name="Long T.M."/>
            <person name="Aerts A.L."/>
            <person name="Barry K."/>
            <person name="Choi C."/>
            <person name="Clum A."/>
            <person name="Coughlan A.Y."/>
            <person name="Deshpande S."/>
            <person name="Douglass A.P."/>
            <person name="Hanson S.J."/>
            <person name="Klenk H.-P."/>
            <person name="Labutti K."/>
            <person name="Lapidus A."/>
            <person name="Lindquist E."/>
            <person name="Lipzen A."/>
            <person name="Meier-Kolthoff J.P."/>
            <person name="Ohm R.A."/>
            <person name="Otillar R.P."/>
            <person name="Pangilinan J."/>
            <person name="Peng Y."/>
            <person name="Rokas A."/>
            <person name="Rosa C.A."/>
            <person name="Scheuner C."/>
            <person name="Sibirny A.A."/>
            <person name="Slot J.C."/>
            <person name="Stielow J.B."/>
            <person name="Sun H."/>
            <person name="Kurtzman C.P."/>
            <person name="Blackwell M."/>
            <person name="Grigoriev I.V."/>
            <person name="Jeffries T.W."/>
        </authorList>
    </citation>
    <scope>NUCLEOTIDE SEQUENCE [LARGE SCALE GENOMIC DNA]</scope>
    <source>
        <strain evidence="3">NRRL Y-17324</strain>
    </source>
</reference>
<proteinExistence type="predicted"/>
<protein>
    <submittedName>
        <fullName evidence="2">Uncharacterized protein</fullName>
    </submittedName>
</protein>
<evidence type="ECO:0000313" key="2">
    <source>
        <dbReference type="EMBL" id="ODV82333.1"/>
    </source>
</evidence>
<gene>
    <name evidence="2" type="ORF">CANTADRAFT_141385</name>
</gene>
<dbReference type="AlphaFoldDB" id="A0A1E4SS38"/>
<dbReference type="EMBL" id="KV453909">
    <property type="protein sequence ID" value="ODV82333.1"/>
    <property type="molecule type" value="Genomic_DNA"/>
</dbReference>
<feature type="compositionally biased region" description="Basic and acidic residues" evidence="1">
    <location>
        <begin position="31"/>
        <end position="40"/>
    </location>
</feature>
<evidence type="ECO:0000313" key="3">
    <source>
        <dbReference type="Proteomes" id="UP000094285"/>
    </source>
</evidence>
<dbReference type="Proteomes" id="UP000094285">
    <property type="component" value="Unassembled WGS sequence"/>
</dbReference>
<organism evidence="2 3">
    <name type="scientific">Suhomyces tanzawaensis NRRL Y-17324</name>
    <dbReference type="NCBI Taxonomy" id="984487"/>
    <lineage>
        <taxon>Eukaryota</taxon>
        <taxon>Fungi</taxon>
        <taxon>Dikarya</taxon>
        <taxon>Ascomycota</taxon>
        <taxon>Saccharomycotina</taxon>
        <taxon>Pichiomycetes</taxon>
        <taxon>Debaryomycetaceae</taxon>
        <taxon>Suhomyces</taxon>
    </lineage>
</organism>
<name>A0A1E4SS38_9ASCO</name>
<dbReference type="GeneID" id="30980431"/>
<evidence type="ECO:0000256" key="1">
    <source>
        <dbReference type="SAM" id="MobiDB-lite"/>
    </source>
</evidence>